<name>A0A0A8ZXS9_ARUDO</name>
<proteinExistence type="predicted"/>
<protein>
    <submittedName>
        <fullName evidence="1">Uncharacterized protein</fullName>
    </submittedName>
</protein>
<organism evidence="1">
    <name type="scientific">Arundo donax</name>
    <name type="common">Giant reed</name>
    <name type="synonym">Donax arundinaceus</name>
    <dbReference type="NCBI Taxonomy" id="35708"/>
    <lineage>
        <taxon>Eukaryota</taxon>
        <taxon>Viridiplantae</taxon>
        <taxon>Streptophyta</taxon>
        <taxon>Embryophyta</taxon>
        <taxon>Tracheophyta</taxon>
        <taxon>Spermatophyta</taxon>
        <taxon>Magnoliopsida</taxon>
        <taxon>Liliopsida</taxon>
        <taxon>Poales</taxon>
        <taxon>Poaceae</taxon>
        <taxon>PACMAD clade</taxon>
        <taxon>Arundinoideae</taxon>
        <taxon>Arundineae</taxon>
        <taxon>Arundo</taxon>
    </lineage>
</organism>
<reference evidence="1" key="1">
    <citation type="submission" date="2014-09" db="EMBL/GenBank/DDBJ databases">
        <authorList>
            <person name="Magalhaes I.L.F."/>
            <person name="Oliveira U."/>
            <person name="Santos F.R."/>
            <person name="Vidigal T.H.D.A."/>
            <person name="Brescovit A.D."/>
            <person name="Santos A.J."/>
        </authorList>
    </citation>
    <scope>NUCLEOTIDE SEQUENCE</scope>
    <source>
        <tissue evidence="1">Shoot tissue taken approximately 20 cm above the soil surface</tissue>
    </source>
</reference>
<dbReference type="AlphaFoldDB" id="A0A0A8ZXS9"/>
<evidence type="ECO:0000313" key="1">
    <source>
        <dbReference type="EMBL" id="JAD41570.1"/>
    </source>
</evidence>
<accession>A0A0A8ZXS9</accession>
<reference evidence="1" key="2">
    <citation type="journal article" date="2015" name="Data Brief">
        <title>Shoot transcriptome of the giant reed, Arundo donax.</title>
        <authorList>
            <person name="Barrero R.A."/>
            <person name="Guerrero F.D."/>
            <person name="Moolhuijzen P."/>
            <person name="Goolsby J.A."/>
            <person name="Tidwell J."/>
            <person name="Bellgard S.E."/>
            <person name="Bellgard M.I."/>
        </authorList>
    </citation>
    <scope>NUCLEOTIDE SEQUENCE</scope>
    <source>
        <tissue evidence="1">Shoot tissue taken approximately 20 cm above the soil surface</tissue>
    </source>
</reference>
<dbReference type="EMBL" id="GBRH01256325">
    <property type="protein sequence ID" value="JAD41570.1"/>
    <property type="molecule type" value="Transcribed_RNA"/>
</dbReference>
<sequence length="34" mass="4110">MFYSYQAHCYSLSMEFGTSRKMVMKELKVLYISH</sequence>